<dbReference type="PANTHER" id="PTHR24276">
    <property type="entry name" value="POLYSERASE-RELATED"/>
    <property type="match status" value="1"/>
</dbReference>
<proteinExistence type="inferred from homology"/>
<dbReference type="CDD" id="cd00161">
    <property type="entry name" value="beta-trefoil_Ricin-like"/>
    <property type="match status" value="3"/>
</dbReference>
<dbReference type="PROSITE" id="PS50231">
    <property type="entry name" value="RICIN_B_LECTIN"/>
    <property type="match status" value="2"/>
</dbReference>
<dbReference type="EMBL" id="LQCI01000015">
    <property type="protein sequence ID" value="KZB84323.1"/>
    <property type="molecule type" value="Genomic_DNA"/>
</dbReference>
<reference evidence="5 7" key="2">
    <citation type="submission" date="2016-11" db="EMBL/GenBank/DDBJ databases">
        <title>Genome sequencing of Amycolatopsis regifaucium.</title>
        <authorList>
            <person name="Mayilraj S."/>
            <person name="Kaur N."/>
        </authorList>
    </citation>
    <scope>NUCLEOTIDE SEQUENCE [LARGE SCALE GENOMIC DNA]</scope>
    <source>
        <strain evidence="5 7">GY080</strain>
    </source>
</reference>
<dbReference type="Pfam" id="PF00089">
    <property type="entry name" value="Trypsin"/>
    <property type="match status" value="1"/>
</dbReference>
<dbReference type="InterPro" id="IPR050430">
    <property type="entry name" value="Peptidase_S1"/>
</dbReference>
<keyword evidence="2" id="KW-1015">Disulfide bond</keyword>
<evidence type="ECO:0000256" key="1">
    <source>
        <dbReference type="ARBA" id="ARBA00007664"/>
    </source>
</evidence>
<dbReference type="InterPro" id="IPR023294">
    <property type="entry name" value="Tachylectin2"/>
</dbReference>
<evidence type="ECO:0000313" key="6">
    <source>
        <dbReference type="Proteomes" id="UP000076321"/>
    </source>
</evidence>
<dbReference type="Pfam" id="PF14517">
    <property type="entry name" value="Tachylectin"/>
    <property type="match status" value="1"/>
</dbReference>
<dbReference type="SUPFAM" id="SSF50370">
    <property type="entry name" value="Ricin B-like lectins"/>
    <property type="match status" value="2"/>
</dbReference>
<dbReference type="Gene3D" id="2.115.10.10">
    <property type="entry name" value="Tachylectin 2"/>
    <property type="match status" value="2"/>
</dbReference>
<organism evidence="4 6">
    <name type="scientific">Amycolatopsis regifaucium</name>
    <dbReference type="NCBI Taxonomy" id="546365"/>
    <lineage>
        <taxon>Bacteria</taxon>
        <taxon>Bacillati</taxon>
        <taxon>Actinomycetota</taxon>
        <taxon>Actinomycetes</taxon>
        <taxon>Pseudonocardiales</taxon>
        <taxon>Pseudonocardiaceae</taxon>
        <taxon>Amycolatopsis</taxon>
    </lineage>
</organism>
<dbReference type="InterPro" id="IPR009003">
    <property type="entry name" value="Peptidase_S1_PA"/>
</dbReference>
<dbReference type="Pfam" id="PF00652">
    <property type="entry name" value="Ricin_B_lectin"/>
    <property type="match status" value="2"/>
</dbReference>
<dbReference type="InterPro" id="IPR043504">
    <property type="entry name" value="Peptidase_S1_PA_chymotrypsin"/>
</dbReference>
<dbReference type="PROSITE" id="PS50240">
    <property type="entry name" value="TRYPSIN_DOM"/>
    <property type="match status" value="1"/>
</dbReference>
<name>A0A154MJV1_9PSEU</name>
<reference evidence="4 6" key="1">
    <citation type="submission" date="2015-12" db="EMBL/GenBank/DDBJ databases">
        <title>Amycolatopsis regifaucium genome sequencing and assembly.</title>
        <authorList>
            <person name="Mayilraj S."/>
        </authorList>
    </citation>
    <scope>NUCLEOTIDE SEQUENCE [LARGE SCALE GENOMIC DNA]</scope>
    <source>
        <strain evidence="4 6">GY080</strain>
    </source>
</reference>
<dbReference type="InterPro" id="IPR001314">
    <property type="entry name" value="Peptidase_S1A"/>
</dbReference>
<dbReference type="PANTHER" id="PTHR24276:SF98">
    <property type="entry name" value="FI18310P1-RELATED"/>
    <property type="match status" value="1"/>
</dbReference>
<dbReference type="EMBL" id="LOBU02000036">
    <property type="protein sequence ID" value="OKA03286.1"/>
    <property type="molecule type" value="Genomic_DNA"/>
</dbReference>
<dbReference type="GO" id="GO:0004252">
    <property type="term" value="F:serine-type endopeptidase activity"/>
    <property type="evidence" value="ECO:0007669"/>
    <property type="project" value="InterPro"/>
</dbReference>
<accession>A0A154MJV1</accession>
<dbReference type="AlphaFoldDB" id="A0A154MJV1"/>
<dbReference type="InterPro" id="IPR035992">
    <property type="entry name" value="Ricin_B-like_lectins"/>
</dbReference>
<dbReference type="SUPFAM" id="SSF50494">
    <property type="entry name" value="Trypsin-like serine proteases"/>
    <property type="match status" value="1"/>
</dbReference>
<dbReference type="Proteomes" id="UP000186883">
    <property type="component" value="Unassembled WGS sequence"/>
</dbReference>
<dbReference type="Gene3D" id="2.80.10.50">
    <property type="match status" value="2"/>
</dbReference>
<dbReference type="Gene3D" id="2.40.10.10">
    <property type="entry name" value="Trypsin-like serine proteases"/>
    <property type="match status" value="1"/>
</dbReference>
<comment type="similarity">
    <text evidence="1">Belongs to the peptidase S1 family.</text>
</comment>
<dbReference type="InterPro" id="IPR036813">
    <property type="entry name" value="Tachylectin2_sf"/>
</dbReference>
<sequence length="774" mass="83783">MIDATPAAGIAGGTPVSDGGYRFAVRIEVGGDRACTGALVAPQWVVTATRCFTGGAAGQQVNPGAPVLPTTAKIGRPNQAQNTGAVLPIVELVPRADRNLMLAKLATTVTGIPPVPIAGTAPAQGEALRVAGFGRTATQWVPDQLHTAAFSLTTIKNPSLDLTGAATDAGLCPGDAGGPAFRESAGRIELLAIADTGYPRGCLGSAETRTGATATRVDDIAGWIQQQTAPRVVEIANLFTKRCISVYGVNNVNNLPAQQYDCYRTITDRVWELEPVPGGTQIRNRFTRRCLAVYGADNVNNRQVEQYDCDHRVTDRVWLLEPVAGGVQIRNLSTRRCLAVDGRDNVNNKPVVQYDCMASVTDRVWQLAPVPTSLQVRTRTTGVCLSAPGTNNTHGAPAGVIGCDPTKSDRVWEVEPVTNGVQVRNRYTRRCLGVPDNSAHAGQAYQYDCDPAKTQQVWEIEPALDGALLRNNKSRRCLGLPTGAANPDGTAREFTCAPTTEQTIVLDPTRIPDLEIDCKPDVPVFVTRPDGQLRLYKHTSPRYGDYTWVNGLGEAIGEGWLDGRTIAGPDGVLYQATGTGELRRFRWNGTRWDSAPGGGQYSVIEATGWDRYTTPEFRNLITVDTKGHIYTVEPDGRLHWRNHNPATGTWEHRTLKDGWGQYNLIIAAGEGVLYARTPTGELFRHVYDATTQQWSQEGKFNGGGWQMFNTVFSAGADTLYGARADNGGELLWYRYQPHNDTWAPGGANGLGRLVGNGWYGEYNLTAAPDSCRHV</sequence>
<evidence type="ECO:0000313" key="7">
    <source>
        <dbReference type="Proteomes" id="UP000186883"/>
    </source>
</evidence>
<dbReference type="InterPro" id="IPR001254">
    <property type="entry name" value="Trypsin_dom"/>
</dbReference>
<comment type="caution">
    <text evidence="4">The sequence shown here is derived from an EMBL/GenBank/DDBJ whole genome shotgun (WGS) entry which is preliminary data.</text>
</comment>
<dbReference type="SMART" id="SM00020">
    <property type="entry name" value="Tryp_SPc"/>
    <property type="match status" value="1"/>
</dbReference>
<dbReference type="GO" id="GO:0006508">
    <property type="term" value="P:proteolysis"/>
    <property type="evidence" value="ECO:0007669"/>
    <property type="project" value="InterPro"/>
</dbReference>
<gene>
    <name evidence="5" type="ORF">ATP06_0236880</name>
    <name evidence="4" type="ORF">AVL48_33615</name>
</gene>
<dbReference type="InterPro" id="IPR000772">
    <property type="entry name" value="Ricin_B_lectin"/>
</dbReference>
<keyword evidence="7" id="KW-1185">Reference proteome</keyword>
<evidence type="ECO:0000259" key="3">
    <source>
        <dbReference type="PROSITE" id="PS50240"/>
    </source>
</evidence>
<evidence type="ECO:0000313" key="4">
    <source>
        <dbReference type="EMBL" id="KZB84323.1"/>
    </source>
</evidence>
<protein>
    <recommendedName>
        <fullName evidence="3">Peptidase S1 domain-containing protein</fullName>
    </recommendedName>
</protein>
<dbReference type="SMART" id="SM00458">
    <property type="entry name" value="RICIN"/>
    <property type="match status" value="2"/>
</dbReference>
<dbReference type="Proteomes" id="UP000076321">
    <property type="component" value="Unassembled WGS sequence"/>
</dbReference>
<dbReference type="PRINTS" id="PR00722">
    <property type="entry name" value="CHYMOTRYPSIN"/>
</dbReference>
<feature type="domain" description="Peptidase S1" evidence="3">
    <location>
        <begin position="10"/>
        <end position="229"/>
    </location>
</feature>
<dbReference type="SUPFAM" id="SSF50934">
    <property type="entry name" value="Tachylectin-2"/>
    <property type="match status" value="1"/>
</dbReference>
<evidence type="ECO:0000256" key="2">
    <source>
        <dbReference type="ARBA" id="ARBA00023157"/>
    </source>
</evidence>
<evidence type="ECO:0000313" key="5">
    <source>
        <dbReference type="EMBL" id="OKA03286.1"/>
    </source>
</evidence>